<dbReference type="GO" id="GO:0044781">
    <property type="term" value="P:bacterial-type flagellum organization"/>
    <property type="evidence" value="ECO:0007669"/>
    <property type="project" value="UniProtKB-UniRule"/>
</dbReference>
<dbReference type="InterPro" id="IPR047040">
    <property type="entry name" value="FlhF__GTPase_dom"/>
</dbReference>
<dbReference type="SMART" id="SM00962">
    <property type="entry name" value="SRP54"/>
    <property type="match status" value="1"/>
</dbReference>
<evidence type="ECO:0000259" key="15">
    <source>
        <dbReference type="SMART" id="SM00962"/>
    </source>
</evidence>
<dbReference type="OrthoDB" id="9778554at2"/>
<dbReference type="GO" id="GO:0005047">
    <property type="term" value="F:signal recognition particle binding"/>
    <property type="evidence" value="ECO:0007669"/>
    <property type="project" value="TreeGrafter"/>
</dbReference>
<dbReference type="GO" id="GO:0005886">
    <property type="term" value="C:plasma membrane"/>
    <property type="evidence" value="ECO:0007669"/>
    <property type="project" value="UniProtKB-SubCell"/>
</dbReference>
<evidence type="ECO:0000313" key="17">
    <source>
        <dbReference type="Proteomes" id="UP000182624"/>
    </source>
</evidence>
<evidence type="ECO:0000259" key="14">
    <source>
        <dbReference type="SMART" id="SM00382"/>
    </source>
</evidence>
<keyword evidence="16" id="KW-0966">Cell projection</keyword>
<dbReference type="GO" id="GO:0006614">
    <property type="term" value="P:SRP-dependent cotranslational protein targeting to membrane"/>
    <property type="evidence" value="ECO:0007669"/>
    <property type="project" value="UniProtKB-UniRule"/>
</dbReference>
<evidence type="ECO:0000256" key="11">
    <source>
        <dbReference type="ARBA" id="ARBA00023225"/>
    </source>
</evidence>
<dbReference type="InterPro" id="IPR027417">
    <property type="entry name" value="P-loop_NTPase"/>
</dbReference>
<dbReference type="GO" id="GO:0015031">
    <property type="term" value="P:protein transport"/>
    <property type="evidence" value="ECO:0007669"/>
    <property type="project" value="UniProtKB-KW"/>
</dbReference>
<sequence length="413" mass="46346">MIIKKYVGKTENEATEEAKKELGANIVVMNVKPMKKTGFFSFFKSQKIEVTVALEDEPEMPVVRSVPLHKDMVVNSQRDTIAAATLNATKLREDKDIREDNSAIEEKLDNLSSLLEKNFLKSERDVSEPIPDQAEDTAVKTSQKAAVSEETLSFIKLLYNTLIENEVDEIYVNQLTDEVEKVSKPGLPFDYALANVYQKMVLKFGKSEPIDLEKSGPRAEIFIGPTGVGKTTTIAKLASELSVPQKKKVAVLTIDTYRIAAAEQLRTYASILEIPFRVIYSVDEMKQAVEDFKDYDYIMVDTAGHSLHNDELKQDVESYIRALEDIIECENFLVLSATTKYRDLIEIADAYSEMVTYKLIFTKMDETGAKGNLYNVRMHTGAPVAYITNGQNVPDDIAVFDAQKIVKHLLGGK</sequence>
<dbReference type="InterPro" id="IPR020006">
    <property type="entry name" value="FlhF"/>
</dbReference>
<keyword evidence="4" id="KW-0813">Transport</keyword>
<dbReference type="SUPFAM" id="SSF52540">
    <property type="entry name" value="P-loop containing nucleoside triphosphate hydrolases"/>
    <property type="match status" value="1"/>
</dbReference>
<keyword evidence="11" id="KW-1006">Bacterial flagellum protein export</keyword>
<dbReference type="EMBL" id="FOXO01000002">
    <property type="protein sequence ID" value="SFP46315.1"/>
    <property type="molecule type" value="Genomic_DNA"/>
</dbReference>
<evidence type="ECO:0000256" key="6">
    <source>
        <dbReference type="ARBA" id="ARBA00022741"/>
    </source>
</evidence>
<dbReference type="InterPro" id="IPR000897">
    <property type="entry name" value="SRP54_GTPase_dom"/>
</dbReference>
<keyword evidence="5" id="KW-1003">Cell membrane</keyword>
<dbReference type="AlphaFoldDB" id="A0A1I5QJA5"/>
<gene>
    <name evidence="16" type="ORF">SAMN04487928_102156</name>
</gene>
<accession>A0A1I5QJA5</accession>
<evidence type="ECO:0000256" key="13">
    <source>
        <dbReference type="NCBIfam" id="TIGR03499"/>
    </source>
</evidence>
<name>A0A1I5QJA5_9FIRM</name>
<dbReference type="Pfam" id="PF00448">
    <property type="entry name" value="SRP54"/>
    <property type="match status" value="1"/>
</dbReference>
<dbReference type="FunFam" id="3.40.50.300:FF:000695">
    <property type="entry name" value="Flagellar biosynthesis regulator FlhF"/>
    <property type="match status" value="1"/>
</dbReference>
<dbReference type="PANTHER" id="PTHR43134">
    <property type="entry name" value="SIGNAL RECOGNITION PARTICLE RECEPTOR SUBUNIT ALPHA"/>
    <property type="match status" value="1"/>
</dbReference>
<comment type="function">
    <text evidence="12">Necessary for flagellar biosynthesis. May be involved in translocation of the flagellum.</text>
</comment>
<keyword evidence="8" id="KW-0653">Protein transport</keyword>
<comment type="subcellular location">
    <subcellularLocation>
        <location evidence="1">Cell membrane</location>
        <topology evidence="1">Peripheral membrane protein</topology>
        <orientation evidence="1">Cytoplasmic side</orientation>
    </subcellularLocation>
</comment>
<evidence type="ECO:0000256" key="12">
    <source>
        <dbReference type="ARBA" id="ARBA00025337"/>
    </source>
</evidence>
<evidence type="ECO:0000256" key="10">
    <source>
        <dbReference type="ARBA" id="ARBA00023136"/>
    </source>
</evidence>
<keyword evidence="16" id="KW-0282">Flagellum</keyword>
<evidence type="ECO:0000256" key="9">
    <source>
        <dbReference type="ARBA" id="ARBA00023134"/>
    </source>
</evidence>
<keyword evidence="17" id="KW-1185">Reference proteome</keyword>
<dbReference type="SMART" id="SM00382">
    <property type="entry name" value="AAA"/>
    <property type="match status" value="1"/>
</dbReference>
<dbReference type="GO" id="GO:0003924">
    <property type="term" value="F:GTPase activity"/>
    <property type="evidence" value="ECO:0007669"/>
    <property type="project" value="UniProtKB-UniRule"/>
</dbReference>
<evidence type="ECO:0000256" key="3">
    <source>
        <dbReference type="ARBA" id="ARBA00014919"/>
    </source>
</evidence>
<feature type="domain" description="AAA+ ATPase" evidence="14">
    <location>
        <begin position="216"/>
        <end position="365"/>
    </location>
</feature>
<evidence type="ECO:0000256" key="7">
    <source>
        <dbReference type="ARBA" id="ARBA00022795"/>
    </source>
</evidence>
<evidence type="ECO:0000256" key="2">
    <source>
        <dbReference type="ARBA" id="ARBA00008531"/>
    </source>
</evidence>
<dbReference type="InterPro" id="IPR003593">
    <property type="entry name" value="AAA+_ATPase"/>
</dbReference>
<keyword evidence="10" id="KW-0472">Membrane</keyword>
<organism evidence="16 17">
    <name type="scientific">Butyrivibrio proteoclasticus</name>
    <dbReference type="NCBI Taxonomy" id="43305"/>
    <lineage>
        <taxon>Bacteria</taxon>
        <taxon>Bacillati</taxon>
        <taxon>Bacillota</taxon>
        <taxon>Clostridia</taxon>
        <taxon>Lachnospirales</taxon>
        <taxon>Lachnospiraceae</taxon>
        <taxon>Butyrivibrio</taxon>
    </lineage>
</organism>
<dbReference type="Proteomes" id="UP000182624">
    <property type="component" value="Unassembled WGS sequence"/>
</dbReference>
<comment type="similarity">
    <text evidence="2">Belongs to the GTP-binding SRP family.</text>
</comment>
<keyword evidence="9" id="KW-0342">GTP-binding</keyword>
<feature type="domain" description="SRP54-type proteins GTP-binding" evidence="15">
    <location>
        <begin position="217"/>
        <end position="411"/>
    </location>
</feature>
<protein>
    <recommendedName>
        <fullName evidence="3 13">Flagellar biosynthesis protein FlhF</fullName>
    </recommendedName>
</protein>
<evidence type="ECO:0000313" key="16">
    <source>
        <dbReference type="EMBL" id="SFP46315.1"/>
    </source>
</evidence>
<keyword evidence="6" id="KW-0547">Nucleotide-binding</keyword>
<evidence type="ECO:0000256" key="8">
    <source>
        <dbReference type="ARBA" id="ARBA00022927"/>
    </source>
</evidence>
<evidence type="ECO:0000256" key="4">
    <source>
        <dbReference type="ARBA" id="ARBA00022448"/>
    </source>
</evidence>
<dbReference type="Gene3D" id="3.40.50.300">
    <property type="entry name" value="P-loop containing nucleotide triphosphate hydrolases"/>
    <property type="match status" value="1"/>
</dbReference>
<dbReference type="Gene3D" id="1.20.120.1380">
    <property type="entry name" value="Flagellar FlhF biosynthesis protein, N domain"/>
    <property type="match status" value="1"/>
</dbReference>
<reference evidence="17" key="1">
    <citation type="submission" date="2016-10" db="EMBL/GenBank/DDBJ databases">
        <authorList>
            <person name="Varghese N."/>
            <person name="Submissions S."/>
        </authorList>
    </citation>
    <scope>NUCLEOTIDE SEQUENCE [LARGE SCALE GENOMIC DNA]</scope>
    <source>
        <strain evidence="17">P18</strain>
    </source>
</reference>
<dbReference type="GO" id="GO:0005525">
    <property type="term" value="F:GTP binding"/>
    <property type="evidence" value="ECO:0007669"/>
    <property type="project" value="UniProtKB-UniRule"/>
</dbReference>
<keyword evidence="16" id="KW-0969">Cilium</keyword>
<dbReference type="PANTHER" id="PTHR43134:SF3">
    <property type="entry name" value="FLAGELLAR BIOSYNTHESIS PROTEIN FLHF"/>
    <property type="match status" value="1"/>
</dbReference>
<proteinExistence type="inferred from homology"/>
<evidence type="ECO:0000256" key="5">
    <source>
        <dbReference type="ARBA" id="ARBA00022475"/>
    </source>
</evidence>
<dbReference type="NCBIfam" id="TIGR03499">
    <property type="entry name" value="FlhF"/>
    <property type="match status" value="1"/>
</dbReference>
<keyword evidence="7" id="KW-1005">Bacterial flagellum biogenesis</keyword>
<dbReference type="RefSeq" id="WP_074883581.1">
    <property type="nucleotide sequence ID" value="NZ_FOXO01000002.1"/>
</dbReference>
<dbReference type="CDD" id="cd17873">
    <property type="entry name" value="FlhF"/>
    <property type="match status" value="1"/>
</dbReference>
<evidence type="ECO:0000256" key="1">
    <source>
        <dbReference type="ARBA" id="ARBA00004413"/>
    </source>
</evidence>